<evidence type="ECO:0000313" key="2">
    <source>
        <dbReference type="Proteomes" id="UP000012338"/>
    </source>
</evidence>
<dbReference type="AlphaFoldDB" id="N4WL63"/>
<dbReference type="Proteomes" id="UP000012338">
    <property type="component" value="Unassembled WGS sequence"/>
</dbReference>
<protein>
    <recommendedName>
        <fullName evidence="3">Transcription factor domain-containing protein</fullName>
    </recommendedName>
</protein>
<evidence type="ECO:0000313" key="1">
    <source>
        <dbReference type="EMBL" id="ENI01084.1"/>
    </source>
</evidence>
<accession>N4WL63</accession>
<dbReference type="HOGENOM" id="CLU_1408611_0_0_1"/>
<evidence type="ECO:0008006" key="3">
    <source>
        <dbReference type="Google" id="ProtNLM"/>
    </source>
</evidence>
<proteinExistence type="predicted"/>
<gene>
    <name evidence="1" type="ORF">COCC4DRAFT_149204</name>
</gene>
<dbReference type="GeneID" id="25838714"/>
<reference evidence="1 2" key="1">
    <citation type="journal article" date="2012" name="PLoS Pathog.">
        <title>Diverse lifestyles and strategies of plant pathogenesis encoded in the genomes of eighteen Dothideomycetes fungi.</title>
        <authorList>
            <person name="Ohm R.A."/>
            <person name="Feau N."/>
            <person name="Henrissat B."/>
            <person name="Schoch C.L."/>
            <person name="Horwitz B.A."/>
            <person name="Barry K.W."/>
            <person name="Condon B.J."/>
            <person name="Copeland A.C."/>
            <person name="Dhillon B."/>
            <person name="Glaser F."/>
            <person name="Hesse C.N."/>
            <person name="Kosti I."/>
            <person name="LaButti K."/>
            <person name="Lindquist E.A."/>
            <person name="Lucas S."/>
            <person name="Salamov A.A."/>
            <person name="Bradshaw R.E."/>
            <person name="Ciuffetti L."/>
            <person name="Hamelin R.C."/>
            <person name="Kema G.H.J."/>
            <person name="Lawrence C."/>
            <person name="Scott J.A."/>
            <person name="Spatafora J.W."/>
            <person name="Turgeon B.G."/>
            <person name="de Wit P.J.G.M."/>
            <person name="Zhong S."/>
            <person name="Goodwin S.B."/>
            <person name="Grigoriev I.V."/>
        </authorList>
    </citation>
    <scope>NUCLEOTIDE SEQUENCE [LARGE SCALE GENOMIC DNA]</scope>
    <source>
        <strain evidence="2">C4 / ATCC 48331 / race T</strain>
    </source>
</reference>
<dbReference type="EMBL" id="KB733470">
    <property type="protein sequence ID" value="ENI01084.1"/>
    <property type="molecule type" value="Genomic_DNA"/>
</dbReference>
<name>N4WL63_COCH4</name>
<sequence>MEARDSDISKKDVKRILDRFCPKRSVLDPSLAPLTVEGVISKLKDEYQVFVDTVEEAKESPGTAEQLWCNIRLPLQAWAIANIPSTKRRALSAKQRYYTKSYQTSFDITTLDSAQLNFLIALAYFHIAPRSHDETIFLQSKFASMMHACSLARTLLHTHLVSDKHLGPAFSQPDLSIISQSRKLIYTIIGSNN</sequence>
<keyword evidence="2" id="KW-1185">Reference proteome</keyword>
<reference evidence="2" key="2">
    <citation type="journal article" date="2013" name="PLoS Genet.">
        <title>Comparative genome structure, secondary metabolite, and effector coding capacity across Cochliobolus pathogens.</title>
        <authorList>
            <person name="Condon B.J."/>
            <person name="Leng Y."/>
            <person name="Wu D."/>
            <person name="Bushley K.E."/>
            <person name="Ohm R.A."/>
            <person name="Otillar R."/>
            <person name="Martin J."/>
            <person name="Schackwitz W."/>
            <person name="Grimwood J."/>
            <person name="MohdZainudin N."/>
            <person name="Xue C."/>
            <person name="Wang R."/>
            <person name="Manning V.A."/>
            <person name="Dhillon B."/>
            <person name="Tu Z.J."/>
            <person name="Steffenson B.J."/>
            <person name="Salamov A."/>
            <person name="Sun H."/>
            <person name="Lowry S."/>
            <person name="LaButti K."/>
            <person name="Han J."/>
            <person name="Copeland A."/>
            <person name="Lindquist E."/>
            <person name="Barry K."/>
            <person name="Schmutz J."/>
            <person name="Baker S.E."/>
            <person name="Ciuffetti L.M."/>
            <person name="Grigoriev I.V."/>
            <person name="Zhong S."/>
            <person name="Turgeon B.G."/>
        </authorList>
    </citation>
    <scope>NUCLEOTIDE SEQUENCE [LARGE SCALE GENOMIC DNA]</scope>
    <source>
        <strain evidence="2">C4 / ATCC 48331 / race T</strain>
    </source>
</reference>
<organism evidence="1 2">
    <name type="scientific">Cochliobolus heterostrophus (strain C4 / ATCC 48331 / race T)</name>
    <name type="common">Southern corn leaf blight fungus</name>
    <name type="synonym">Bipolaris maydis</name>
    <dbReference type="NCBI Taxonomy" id="665024"/>
    <lineage>
        <taxon>Eukaryota</taxon>
        <taxon>Fungi</taxon>
        <taxon>Dikarya</taxon>
        <taxon>Ascomycota</taxon>
        <taxon>Pezizomycotina</taxon>
        <taxon>Dothideomycetes</taxon>
        <taxon>Pleosporomycetidae</taxon>
        <taxon>Pleosporales</taxon>
        <taxon>Pleosporineae</taxon>
        <taxon>Pleosporaceae</taxon>
        <taxon>Bipolaris</taxon>
    </lineage>
</organism>